<dbReference type="GO" id="GO:0006542">
    <property type="term" value="P:glutamine biosynthetic process"/>
    <property type="evidence" value="ECO:0007669"/>
    <property type="project" value="TreeGrafter"/>
</dbReference>
<reference evidence="11" key="1">
    <citation type="submission" date="2020-05" db="UniProtKB">
        <authorList>
            <consortium name="EnsemblMetazoa"/>
        </authorList>
    </citation>
    <scope>IDENTIFICATION</scope>
    <source>
        <strain evidence="11">BB02</strain>
    </source>
</reference>
<evidence type="ECO:0000256" key="2">
    <source>
        <dbReference type="ARBA" id="ARBA00009897"/>
    </source>
</evidence>
<feature type="domain" description="GS catalytic" evidence="10">
    <location>
        <begin position="1"/>
        <end position="156"/>
    </location>
</feature>
<evidence type="ECO:0000256" key="6">
    <source>
        <dbReference type="ARBA" id="ARBA00022741"/>
    </source>
</evidence>
<evidence type="ECO:0000256" key="3">
    <source>
        <dbReference type="ARBA" id="ARBA00012937"/>
    </source>
</evidence>
<dbReference type="Gene3D" id="3.30.590.10">
    <property type="entry name" value="Glutamine synthetase/guanido kinase, catalytic domain"/>
    <property type="match status" value="1"/>
</dbReference>
<organism evidence="11 12">
    <name type="scientific">Biomphalaria glabrata</name>
    <name type="common">Bloodfluke planorb</name>
    <name type="synonym">Freshwater snail</name>
    <dbReference type="NCBI Taxonomy" id="6526"/>
    <lineage>
        <taxon>Eukaryota</taxon>
        <taxon>Metazoa</taxon>
        <taxon>Spiralia</taxon>
        <taxon>Lophotrochozoa</taxon>
        <taxon>Mollusca</taxon>
        <taxon>Gastropoda</taxon>
        <taxon>Heterobranchia</taxon>
        <taxon>Euthyneura</taxon>
        <taxon>Panpulmonata</taxon>
        <taxon>Hygrophila</taxon>
        <taxon>Lymnaeoidea</taxon>
        <taxon>Planorbidae</taxon>
        <taxon>Biomphalaria</taxon>
    </lineage>
</organism>
<proteinExistence type="inferred from homology"/>
<dbReference type="Pfam" id="PF00120">
    <property type="entry name" value="Gln-synt_C"/>
    <property type="match status" value="1"/>
</dbReference>
<comment type="subcellular location">
    <subcellularLocation>
        <location evidence="1">Cytoplasm</location>
    </subcellularLocation>
</comment>
<dbReference type="PANTHER" id="PTHR20852:SF96">
    <property type="entry name" value="GLUTAMINE SYNTHETASE-RELATED"/>
    <property type="match status" value="1"/>
</dbReference>
<dbReference type="PROSITE" id="PS51987">
    <property type="entry name" value="GS_CATALYTIC"/>
    <property type="match status" value="1"/>
</dbReference>
<keyword evidence="7" id="KW-0067">ATP-binding</keyword>
<dbReference type="AlphaFoldDB" id="A0A2C9L2L6"/>
<dbReference type="FunFam" id="3.30.590.10:FF:000011">
    <property type="entry name" value="Glutamine synthetase"/>
    <property type="match status" value="1"/>
</dbReference>
<evidence type="ECO:0000313" key="11">
    <source>
        <dbReference type="EnsemblMetazoa" id="BGLB026299-PA"/>
    </source>
</evidence>
<gene>
    <name evidence="11" type="primary">106059351</name>
</gene>
<evidence type="ECO:0000256" key="7">
    <source>
        <dbReference type="ARBA" id="ARBA00022840"/>
    </source>
</evidence>
<evidence type="ECO:0000256" key="1">
    <source>
        <dbReference type="ARBA" id="ARBA00004496"/>
    </source>
</evidence>
<dbReference type="SMART" id="SM01230">
    <property type="entry name" value="Gln-synt_C"/>
    <property type="match status" value="1"/>
</dbReference>
<sequence>CKGIDMGDQLWMARYLLHRVAEQFGVSVTFHPKPAVTRGDWNGSGCHCNFSTDEMRAEGGITAIEAAMPKLEATHKECIRVYDPHDGEDNKYRLTGKHETSSAEFFSWGVANRAASVRIPRGVALAKKGYLEDRRPSSNCDPYQVTRMIAESILLR</sequence>
<dbReference type="GO" id="GO:0005524">
    <property type="term" value="F:ATP binding"/>
    <property type="evidence" value="ECO:0007669"/>
    <property type="project" value="UniProtKB-KW"/>
</dbReference>
<dbReference type="STRING" id="6526.A0A2C9L2L6"/>
<dbReference type="Proteomes" id="UP000076420">
    <property type="component" value="Unassembled WGS sequence"/>
</dbReference>
<dbReference type="EC" id="6.3.1.2" evidence="3"/>
<name>A0A2C9L2L6_BIOGL</name>
<protein>
    <recommendedName>
        <fullName evidence="3">glutamine synthetase</fullName>
        <ecNumber evidence="3">6.3.1.2</ecNumber>
    </recommendedName>
</protein>
<comment type="similarity">
    <text evidence="2 8 9">Belongs to the glutamine synthetase family.</text>
</comment>
<dbReference type="GO" id="GO:0005737">
    <property type="term" value="C:cytoplasm"/>
    <property type="evidence" value="ECO:0007669"/>
    <property type="project" value="UniProtKB-SubCell"/>
</dbReference>
<accession>A0A2C9L2L6</accession>
<dbReference type="InterPro" id="IPR050292">
    <property type="entry name" value="Glutamine_Synthetase"/>
</dbReference>
<keyword evidence="4" id="KW-0963">Cytoplasm</keyword>
<evidence type="ECO:0000256" key="5">
    <source>
        <dbReference type="ARBA" id="ARBA00022598"/>
    </source>
</evidence>
<evidence type="ECO:0000256" key="8">
    <source>
        <dbReference type="PROSITE-ProRule" id="PRU01331"/>
    </source>
</evidence>
<evidence type="ECO:0000256" key="9">
    <source>
        <dbReference type="RuleBase" id="RU000384"/>
    </source>
</evidence>
<dbReference type="GO" id="GO:0004356">
    <property type="term" value="F:glutamine synthetase activity"/>
    <property type="evidence" value="ECO:0007669"/>
    <property type="project" value="UniProtKB-EC"/>
</dbReference>
<dbReference type="SUPFAM" id="SSF55931">
    <property type="entry name" value="Glutamine synthetase/guanido kinase"/>
    <property type="match status" value="1"/>
</dbReference>
<dbReference type="VEuPathDB" id="VectorBase:BGLAX_031048"/>
<evidence type="ECO:0000256" key="4">
    <source>
        <dbReference type="ARBA" id="ARBA00022490"/>
    </source>
</evidence>
<dbReference type="InterPro" id="IPR014746">
    <property type="entry name" value="Gln_synth/guanido_kin_cat_dom"/>
</dbReference>
<keyword evidence="6" id="KW-0547">Nucleotide-binding</keyword>
<keyword evidence="5" id="KW-0436">Ligase</keyword>
<dbReference type="PANTHER" id="PTHR20852">
    <property type="entry name" value="GLUTAMINE SYNTHETASE"/>
    <property type="match status" value="1"/>
</dbReference>
<dbReference type="KEGG" id="bgt:106059351"/>
<dbReference type="InterPro" id="IPR008146">
    <property type="entry name" value="Gln_synth_cat_dom"/>
</dbReference>
<dbReference type="VEuPathDB" id="VectorBase:BGLB026299"/>
<evidence type="ECO:0000259" key="10">
    <source>
        <dbReference type="PROSITE" id="PS51987"/>
    </source>
</evidence>
<dbReference type="EnsemblMetazoa" id="BGLB026299-RA">
    <property type="protein sequence ID" value="BGLB026299-PA"/>
    <property type="gene ID" value="BGLB026299"/>
</dbReference>
<evidence type="ECO:0000313" key="12">
    <source>
        <dbReference type="Proteomes" id="UP000076420"/>
    </source>
</evidence>